<feature type="non-terminal residue" evidence="1">
    <location>
        <position position="244"/>
    </location>
</feature>
<proteinExistence type="predicted"/>
<sequence>DIEFEICAVSSDGYKVVYSKNVHDIDPQQIPALMWNIPEEIDQGIYEYSLTAIITSQTGEKIKSNPKKGVVTIFRQETKEVKEKAVSLIYDKFSIFDIEISELKYTEIPEQVFTAIQEKTHLHRESKVYKFDTPAIVTFDEEFPAILSLQGQIKYRLVLYQYNSETQELEKTKAQSIDYANKRIIAEITDLSPYYALFVESDIIASEITNLSAEPTIFSPNSDGIIDTTVISYTLSDNFSPYIP</sequence>
<name>X0WK94_9ZZZZ</name>
<protein>
    <submittedName>
        <fullName evidence="1">Uncharacterized protein</fullName>
    </submittedName>
</protein>
<organism evidence="1">
    <name type="scientific">marine sediment metagenome</name>
    <dbReference type="NCBI Taxonomy" id="412755"/>
    <lineage>
        <taxon>unclassified sequences</taxon>
        <taxon>metagenomes</taxon>
        <taxon>ecological metagenomes</taxon>
    </lineage>
</organism>
<reference evidence="1" key="1">
    <citation type="journal article" date="2014" name="Front. Microbiol.">
        <title>High frequency of phylogenetically diverse reductive dehalogenase-homologous genes in deep subseafloor sedimentary metagenomes.</title>
        <authorList>
            <person name="Kawai M."/>
            <person name="Futagami T."/>
            <person name="Toyoda A."/>
            <person name="Takaki Y."/>
            <person name="Nishi S."/>
            <person name="Hori S."/>
            <person name="Arai W."/>
            <person name="Tsubouchi T."/>
            <person name="Morono Y."/>
            <person name="Uchiyama I."/>
            <person name="Ito T."/>
            <person name="Fujiyama A."/>
            <person name="Inagaki F."/>
            <person name="Takami H."/>
        </authorList>
    </citation>
    <scope>NUCLEOTIDE SEQUENCE</scope>
    <source>
        <strain evidence="1">Expedition CK06-06</strain>
    </source>
</reference>
<dbReference type="AlphaFoldDB" id="X0WK94"/>
<gene>
    <name evidence="1" type="ORF">S01H1_71937</name>
</gene>
<feature type="non-terminal residue" evidence="1">
    <location>
        <position position="1"/>
    </location>
</feature>
<evidence type="ECO:0000313" key="1">
    <source>
        <dbReference type="EMBL" id="GAG31060.1"/>
    </source>
</evidence>
<dbReference type="EMBL" id="BARS01047934">
    <property type="protein sequence ID" value="GAG31060.1"/>
    <property type="molecule type" value="Genomic_DNA"/>
</dbReference>
<accession>X0WK94</accession>
<comment type="caution">
    <text evidence="1">The sequence shown here is derived from an EMBL/GenBank/DDBJ whole genome shotgun (WGS) entry which is preliminary data.</text>
</comment>